<dbReference type="InterPro" id="IPR050693">
    <property type="entry name" value="Hsp70_NEF-Inhibitors"/>
</dbReference>
<reference evidence="5" key="1">
    <citation type="submission" date="2022-08" db="EMBL/GenBank/DDBJ databases">
        <authorList>
            <consortium name="DOE Joint Genome Institute"/>
            <person name="Min B."/>
            <person name="Riley R."/>
            <person name="Sierra-Patev S."/>
            <person name="Naranjo-Ortiz M."/>
            <person name="Looney B."/>
            <person name="Konkel Z."/>
            <person name="Slot J.C."/>
            <person name="Sakamoto Y."/>
            <person name="Steenwyk J.L."/>
            <person name="Rokas A."/>
            <person name="Carro J."/>
            <person name="Camarero S."/>
            <person name="Ferreira P."/>
            <person name="Molpeceres G."/>
            <person name="Ruiz-Duenas F.J."/>
            <person name="Serrano A."/>
            <person name="Henrissat B."/>
            <person name="Drula E."/>
            <person name="Hughes K.W."/>
            <person name="Mata J.L."/>
            <person name="Ishikawa N.K."/>
            <person name="Vargas-Isla R."/>
            <person name="Ushijima S."/>
            <person name="Smith C.A."/>
            <person name="Ahrendt S."/>
            <person name="Andreopoulos W."/>
            <person name="He G."/>
            <person name="Labutti K."/>
            <person name="Lipzen A."/>
            <person name="Ng V."/>
            <person name="Sandor L."/>
            <person name="Barry K."/>
            <person name="Martinez A.T."/>
            <person name="Xiao Y."/>
            <person name="Gibbons J.G."/>
            <person name="Terashima K."/>
            <person name="Hibbett D.S."/>
            <person name="Grigoriev I.V."/>
        </authorList>
    </citation>
    <scope>NUCLEOTIDE SEQUENCE</scope>
    <source>
        <strain evidence="5">TFB9207</strain>
    </source>
</reference>
<dbReference type="PANTHER" id="PTHR19316:SF18">
    <property type="entry name" value="HSP70-BINDING PROTEIN 1"/>
    <property type="match status" value="1"/>
</dbReference>
<dbReference type="Pfam" id="PF08609">
    <property type="entry name" value="Fes1"/>
    <property type="match status" value="1"/>
</dbReference>
<protein>
    <submittedName>
        <fullName evidence="5">Nucleotide exchange factor Fes1-domain-containing protein</fullName>
    </submittedName>
</protein>
<sequence>MQSLLRWGIENSTPQSQNGDGSNSRPPVQRQDLNPEIIDMLLGKSDAELMKEAMSIAVDESRSEDDRVDALDNLEMLIEQIDNANNLEKLKMWEPLHGLLTSGPDSVTTHAIWVIGTALQNNPAAQDAYLKLNPLPTLTSFLAPRSKPSSSKQARSKAIYALSGLLKHNVPALSQLETKSVGEEGEGLDGSGDGMDGWDRLRQALQDSDITVRRKTVFLLNSLLTPNESSSSSPNSSSPDHVHTPDSQQRQGPIHPNSHAVHLSQPDRALTSAPTLKAIQSHGIVEALIEGLTNPLPYGEDGDMEEVDIDFEEKGVMLLRTYLMLCNGPLEQNQKDRIRGWISEKKDKDGPDTQGNGGAGDLDGLAERWGMSAGELDELVRKVDVE</sequence>
<proteinExistence type="inferred from homology"/>
<feature type="domain" description="Nucleotide exchange factor Fes1" evidence="4">
    <location>
        <begin position="1"/>
        <end position="87"/>
    </location>
</feature>
<comment type="similarity">
    <text evidence="1">Belongs to the FES1 family.</text>
</comment>
<comment type="caution">
    <text evidence="5">The sequence shown here is derived from an EMBL/GenBank/DDBJ whole genome shotgun (WGS) entry which is preliminary data.</text>
</comment>
<feature type="region of interest" description="Disordered" evidence="3">
    <location>
        <begin position="225"/>
        <end position="261"/>
    </location>
</feature>
<keyword evidence="6" id="KW-1185">Reference proteome</keyword>
<feature type="region of interest" description="Disordered" evidence="3">
    <location>
        <begin position="1"/>
        <end position="32"/>
    </location>
</feature>
<accession>A0AA38P746</accession>
<evidence type="ECO:0000256" key="3">
    <source>
        <dbReference type="SAM" id="MobiDB-lite"/>
    </source>
</evidence>
<dbReference type="InterPro" id="IPR016024">
    <property type="entry name" value="ARM-type_fold"/>
</dbReference>
<dbReference type="GO" id="GO:0000774">
    <property type="term" value="F:adenyl-nucleotide exchange factor activity"/>
    <property type="evidence" value="ECO:0007669"/>
    <property type="project" value="TreeGrafter"/>
</dbReference>
<feature type="region of interest" description="Disordered" evidence="3">
    <location>
        <begin position="343"/>
        <end position="365"/>
    </location>
</feature>
<organism evidence="5 6">
    <name type="scientific">Lentinula raphanica</name>
    <dbReference type="NCBI Taxonomy" id="153919"/>
    <lineage>
        <taxon>Eukaryota</taxon>
        <taxon>Fungi</taxon>
        <taxon>Dikarya</taxon>
        <taxon>Basidiomycota</taxon>
        <taxon>Agaricomycotina</taxon>
        <taxon>Agaricomycetes</taxon>
        <taxon>Agaricomycetidae</taxon>
        <taxon>Agaricales</taxon>
        <taxon>Marasmiineae</taxon>
        <taxon>Omphalotaceae</taxon>
        <taxon>Lentinula</taxon>
    </lineage>
</organism>
<dbReference type="SUPFAM" id="SSF48371">
    <property type="entry name" value="ARM repeat"/>
    <property type="match status" value="1"/>
</dbReference>
<evidence type="ECO:0000256" key="2">
    <source>
        <dbReference type="ARBA" id="ARBA00022737"/>
    </source>
</evidence>
<evidence type="ECO:0000259" key="4">
    <source>
        <dbReference type="Pfam" id="PF08609"/>
    </source>
</evidence>
<evidence type="ECO:0000256" key="1">
    <source>
        <dbReference type="ARBA" id="ARBA00011045"/>
    </source>
</evidence>
<feature type="compositionally biased region" description="Polar residues" evidence="3">
    <location>
        <begin position="10"/>
        <end position="26"/>
    </location>
</feature>
<feature type="compositionally biased region" description="Low complexity" evidence="3">
    <location>
        <begin position="225"/>
        <end position="239"/>
    </location>
</feature>
<dbReference type="InterPro" id="IPR013918">
    <property type="entry name" value="Nucleotide_exch_fac_Fes1"/>
</dbReference>
<name>A0AA38P746_9AGAR</name>
<dbReference type="Gene3D" id="1.25.10.10">
    <property type="entry name" value="Leucine-rich Repeat Variant"/>
    <property type="match status" value="1"/>
</dbReference>
<dbReference type="EMBL" id="MU806255">
    <property type="protein sequence ID" value="KAJ3837306.1"/>
    <property type="molecule type" value="Genomic_DNA"/>
</dbReference>
<dbReference type="PANTHER" id="PTHR19316">
    <property type="entry name" value="PROTEIN FOLDING REGULATOR"/>
    <property type="match status" value="1"/>
</dbReference>
<evidence type="ECO:0000313" key="6">
    <source>
        <dbReference type="Proteomes" id="UP001163846"/>
    </source>
</evidence>
<dbReference type="Proteomes" id="UP001163846">
    <property type="component" value="Unassembled WGS sequence"/>
</dbReference>
<dbReference type="AlphaFoldDB" id="A0AA38P746"/>
<gene>
    <name evidence="5" type="ORF">F5878DRAFT_622729</name>
</gene>
<evidence type="ECO:0000313" key="5">
    <source>
        <dbReference type="EMBL" id="KAJ3837306.1"/>
    </source>
</evidence>
<keyword evidence="2" id="KW-0677">Repeat</keyword>
<dbReference type="InterPro" id="IPR011989">
    <property type="entry name" value="ARM-like"/>
</dbReference>
<dbReference type="GO" id="GO:0005783">
    <property type="term" value="C:endoplasmic reticulum"/>
    <property type="evidence" value="ECO:0007669"/>
    <property type="project" value="TreeGrafter"/>
</dbReference>